<feature type="transmembrane region" description="Helical" evidence="1">
    <location>
        <begin position="58"/>
        <end position="79"/>
    </location>
</feature>
<protein>
    <submittedName>
        <fullName evidence="2">Uncharacterized protein</fullName>
    </submittedName>
</protein>
<proteinExistence type="predicted"/>
<keyword evidence="3" id="KW-1185">Reference proteome</keyword>
<gene>
    <name evidence="2" type="ORF">SAMN05661109_02355</name>
</gene>
<evidence type="ECO:0000313" key="3">
    <source>
        <dbReference type="Proteomes" id="UP000198929"/>
    </source>
</evidence>
<dbReference type="EMBL" id="FOGQ01000013">
    <property type="protein sequence ID" value="SES23778.1"/>
    <property type="molecule type" value="Genomic_DNA"/>
</dbReference>
<sequence length="126" mass="14358">MLHFFQPGISNLLWILGSFLFIFGIVALRRSIKSIDLPATELDEYEFKLHLEARDHGLQVSICLSLVLFLIGGIVAFVSRFWFDLTGLDTALFFSKLVYIQLIGVPFSVTRYLATRINRDEMVAAE</sequence>
<organism evidence="2 3">
    <name type="scientific">Corynebacterium cystitidis DSM 20524</name>
    <dbReference type="NCBI Taxonomy" id="1121357"/>
    <lineage>
        <taxon>Bacteria</taxon>
        <taxon>Bacillati</taxon>
        <taxon>Actinomycetota</taxon>
        <taxon>Actinomycetes</taxon>
        <taxon>Mycobacteriales</taxon>
        <taxon>Corynebacteriaceae</taxon>
        <taxon>Corynebacterium</taxon>
    </lineage>
</organism>
<evidence type="ECO:0000313" key="2">
    <source>
        <dbReference type="EMBL" id="SES23778.1"/>
    </source>
</evidence>
<dbReference type="Proteomes" id="UP000198929">
    <property type="component" value="Unassembled WGS sequence"/>
</dbReference>
<accession>A0A1H9VQE7</accession>
<feature type="transmembrane region" description="Helical" evidence="1">
    <location>
        <begin position="91"/>
        <end position="114"/>
    </location>
</feature>
<dbReference type="RefSeq" id="WP_092260374.1">
    <property type="nucleotide sequence ID" value="NZ_CP047199.1"/>
</dbReference>
<dbReference type="AlphaFoldDB" id="A0A1H9VQE7"/>
<keyword evidence="1" id="KW-1133">Transmembrane helix</keyword>
<feature type="transmembrane region" description="Helical" evidence="1">
    <location>
        <begin position="12"/>
        <end position="28"/>
    </location>
</feature>
<keyword evidence="1" id="KW-0812">Transmembrane</keyword>
<keyword evidence="1" id="KW-0472">Membrane</keyword>
<evidence type="ECO:0000256" key="1">
    <source>
        <dbReference type="SAM" id="Phobius"/>
    </source>
</evidence>
<name>A0A1H9VQE7_9CORY</name>
<dbReference type="STRING" id="1121357.SAMN05661109_02355"/>
<reference evidence="3" key="1">
    <citation type="submission" date="2016-10" db="EMBL/GenBank/DDBJ databases">
        <authorList>
            <person name="Varghese N."/>
            <person name="Submissions S."/>
        </authorList>
    </citation>
    <scope>NUCLEOTIDE SEQUENCE [LARGE SCALE GENOMIC DNA]</scope>
    <source>
        <strain evidence="3">DSM 20524</strain>
    </source>
</reference>